<dbReference type="Proteomes" id="UP000827092">
    <property type="component" value="Unassembled WGS sequence"/>
</dbReference>
<name>A0AAV6UJQ0_9ARAC</name>
<feature type="compositionally biased region" description="Basic residues" evidence="1">
    <location>
        <begin position="1"/>
        <end position="11"/>
    </location>
</feature>
<protein>
    <submittedName>
        <fullName evidence="2">Uncharacterized protein</fullName>
    </submittedName>
</protein>
<proteinExistence type="predicted"/>
<dbReference type="EMBL" id="JAFNEN010000391">
    <property type="protein sequence ID" value="KAG8184008.1"/>
    <property type="molecule type" value="Genomic_DNA"/>
</dbReference>
<comment type="caution">
    <text evidence="2">The sequence shown here is derived from an EMBL/GenBank/DDBJ whole genome shotgun (WGS) entry which is preliminary data.</text>
</comment>
<evidence type="ECO:0000256" key="1">
    <source>
        <dbReference type="SAM" id="MobiDB-lite"/>
    </source>
</evidence>
<sequence length="177" mass="19916">MKEKQRKKRVRLSPNPPKQHHAAAAERQRAAESGSLISAAQETAEVWMIKMEYCVCSPMANKSIRGGGKRMANPLSEALIGPLINSGILGKEDSSPTGSEPYHPYQSLQFQKQYFLHSLITLAANYAKHHDRFAFEINIIAERTRNDRPHNSEAALIHPKFKMQICKEAASTFEEQT</sequence>
<reference evidence="2 3" key="1">
    <citation type="journal article" date="2022" name="Nat. Ecol. Evol.">
        <title>A masculinizing supergene underlies an exaggerated male reproductive morph in a spider.</title>
        <authorList>
            <person name="Hendrickx F."/>
            <person name="De Corte Z."/>
            <person name="Sonet G."/>
            <person name="Van Belleghem S.M."/>
            <person name="Kostlbacher S."/>
            <person name="Vangestel C."/>
        </authorList>
    </citation>
    <scope>NUCLEOTIDE SEQUENCE [LARGE SCALE GENOMIC DNA]</scope>
    <source>
        <strain evidence="2">W744_W776</strain>
    </source>
</reference>
<keyword evidence="3" id="KW-1185">Reference proteome</keyword>
<evidence type="ECO:0000313" key="2">
    <source>
        <dbReference type="EMBL" id="KAG8184008.1"/>
    </source>
</evidence>
<organism evidence="2 3">
    <name type="scientific">Oedothorax gibbosus</name>
    <dbReference type="NCBI Taxonomy" id="931172"/>
    <lineage>
        <taxon>Eukaryota</taxon>
        <taxon>Metazoa</taxon>
        <taxon>Ecdysozoa</taxon>
        <taxon>Arthropoda</taxon>
        <taxon>Chelicerata</taxon>
        <taxon>Arachnida</taxon>
        <taxon>Araneae</taxon>
        <taxon>Araneomorphae</taxon>
        <taxon>Entelegynae</taxon>
        <taxon>Araneoidea</taxon>
        <taxon>Linyphiidae</taxon>
        <taxon>Erigoninae</taxon>
        <taxon>Oedothorax</taxon>
    </lineage>
</organism>
<accession>A0AAV6UJQ0</accession>
<feature type="region of interest" description="Disordered" evidence="1">
    <location>
        <begin position="1"/>
        <end position="31"/>
    </location>
</feature>
<gene>
    <name evidence="2" type="ORF">JTE90_024465</name>
</gene>
<dbReference type="AlphaFoldDB" id="A0AAV6UJQ0"/>
<evidence type="ECO:0000313" key="3">
    <source>
        <dbReference type="Proteomes" id="UP000827092"/>
    </source>
</evidence>